<protein>
    <submittedName>
        <fullName evidence="1">Uncharacterized protein</fullName>
    </submittedName>
</protein>
<sequence>MLLHEDSSTLAFSGTEVVFSPGNHSVQLDGGEKLPEKVRMHNARKASVTGRIPRETTSFVMEASGRRIPFRIANIKESPPVKAGATVTMVTTDLRYNSVTVTDRNL</sequence>
<reference evidence="1" key="1">
    <citation type="submission" date="2018-11" db="EMBL/GenBank/DDBJ databases">
        <authorList>
            <consortium name="Pathogen Informatics"/>
        </authorList>
    </citation>
    <scope>NUCLEOTIDE SEQUENCE</scope>
</reference>
<name>A0A3S5AJD8_9PLAT</name>
<dbReference type="EMBL" id="CAAALY010052384">
    <property type="protein sequence ID" value="VEL21651.1"/>
    <property type="molecule type" value="Genomic_DNA"/>
</dbReference>
<proteinExistence type="predicted"/>
<accession>A0A3S5AJD8</accession>
<gene>
    <name evidence="1" type="ORF">PXEA_LOCUS15091</name>
</gene>
<evidence type="ECO:0000313" key="2">
    <source>
        <dbReference type="Proteomes" id="UP000784294"/>
    </source>
</evidence>
<evidence type="ECO:0000313" key="1">
    <source>
        <dbReference type="EMBL" id="VEL21651.1"/>
    </source>
</evidence>
<dbReference type="Proteomes" id="UP000784294">
    <property type="component" value="Unassembled WGS sequence"/>
</dbReference>
<dbReference type="AlphaFoldDB" id="A0A3S5AJD8"/>
<comment type="caution">
    <text evidence="1">The sequence shown here is derived from an EMBL/GenBank/DDBJ whole genome shotgun (WGS) entry which is preliminary data.</text>
</comment>
<keyword evidence="2" id="KW-1185">Reference proteome</keyword>
<organism evidence="1 2">
    <name type="scientific">Protopolystoma xenopodis</name>
    <dbReference type="NCBI Taxonomy" id="117903"/>
    <lineage>
        <taxon>Eukaryota</taxon>
        <taxon>Metazoa</taxon>
        <taxon>Spiralia</taxon>
        <taxon>Lophotrochozoa</taxon>
        <taxon>Platyhelminthes</taxon>
        <taxon>Monogenea</taxon>
        <taxon>Polyopisthocotylea</taxon>
        <taxon>Polystomatidea</taxon>
        <taxon>Polystomatidae</taxon>
        <taxon>Protopolystoma</taxon>
    </lineage>
</organism>